<evidence type="ECO:0000313" key="1">
    <source>
        <dbReference type="EMBL" id="PXY38777.1"/>
    </source>
</evidence>
<reference evidence="1 2" key="1">
    <citation type="submission" date="2018-05" db="EMBL/GenBank/DDBJ databases">
        <title>Flavobacterium sp. strain IMCC34759, incomplete genome.</title>
        <authorList>
            <person name="Joung Y."/>
            <person name="Cho J."/>
        </authorList>
    </citation>
    <scope>NUCLEOTIDE SEQUENCE [LARGE SCALE GENOMIC DNA]</scope>
    <source>
        <strain evidence="1 2">IMCC34759</strain>
    </source>
</reference>
<dbReference type="RefSeq" id="WP_110308609.1">
    <property type="nucleotide sequence ID" value="NZ_QJHK01000032.1"/>
</dbReference>
<proteinExistence type="predicted"/>
<evidence type="ECO:0000313" key="2">
    <source>
        <dbReference type="Proteomes" id="UP000247903"/>
    </source>
</evidence>
<organism evidence="1 2">
    <name type="scientific">Flavobacterium cheongpyeongense</name>
    <dbReference type="NCBI Taxonomy" id="2212651"/>
    <lineage>
        <taxon>Bacteria</taxon>
        <taxon>Pseudomonadati</taxon>
        <taxon>Bacteroidota</taxon>
        <taxon>Flavobacteriia</taxon>
        <taxon>Flavobacteriales</taxon>
        <taxon>Flavobacteriaceae</taxon>
        <taxon>Flavobacterium</taxon>
    </lineage>
</organism>
<dbReference type="Proteomes" id="UP000247903">
    <property type="component" value="Unassembled WGS sequence"/>
</dbReference>
<keyword evidence="2" id="KW-1185">Reference proteome</keyword>
<protein>
    <submittedName>
        <fullName evidence="1">Uncharacterized protein</fullName>
    </submittedName>
</protein>
<name>A0A2V4BJ55_9FLAO</name>
<accession>A0A2V4BJ55</accession>
<dbReference type="AlphaFoldDB" id="A0A2V4BJ55"/>
<sequence>MKKKYFILNSLIILIFTILSSKLYAQNEAEIFPKIKATVGIVHPLVTFTSGETTTNFKDHYVVGMPIAINVWKNKTIGFSFEIVPTIRSDKEISKVNNVLIHPGILVRLKNDFTFAGRMAFETSGRYGFTPVLSKAIGIHEDYNYYISVPLPTRFGNDKPPSLTLGLQFGISF</sequence>
<dbReference type="OrthoDB" id="662468at2"/>
<comment type="caution">
    <text evidence="1">The sequence shown here is derived from an EMBL/GenBank/DDBJ whole genome shotgun (WGS) entry which is preliminary data.</text>
</comment>
<dbReference type="EMBL" id="QJHK01000032">
    <property type="protein sequence ID" value="PXY38777.1"/>
    <property type="molecule type" value="Genomic_DNA"/>
</dbReference>
<gene>
    <name evidence="1" type="ORF">DMB65_21120</name>
</gene>